<proteinExistence type="predicted"/>
<protein>
    <recommendedName>
        <fullName evidence="3">Secreted protein</fullName>
    </recommendedName>
</protein>
<reference evidence="1" key="1">
    <citation type="journal article" date="2014" name="Int. J. Syst. Evol. Microbiol.">
        <title>Complete genome sequence of Corynebacterium casei LMG S-19264T (=DSM 44701T), isolated from a smear-ripened cheese.</title>
        <authorList>
            <consortium name="US DOE Joint Genome Institute (JGI-PGF)"/>
            <person name="Walter F."/>
            <person name="Albersmeier A."/>
            <person name="Kalinowski J."/>
            <person name="Ruckert C."/>
        </authorList>
    </citation>
    <scope>NUCLEOTIDE SEQUENCE</scope>
    <source>
        <strain evidence="1">JCM 13064</strain>
    </source>
</reference>
<reference evidence="1" key="2">
    <citation type="submission" date="2020-09" db="EMBL/GenBank/DDBJ databases">
        <authorList>
            <person name="Sun Q."/>
            <person name="Ohkuma M."/>
        </authorList>
    </citation>
    <scope>NUCLEOTIDE SEQUENCE</scope>
    <source>
        <strain evidence="1">JCM 13064</strain>
    </source>
</reference>
<dbReference type="EMBL" id="BMNT01000001">
    <property type="protein sequence ID" value="GGK62030.1"/>
    <property type="molecule type" value="Genomic_DNA"/>
</dbReference>
<organism evidence="1 2">
    <name type="scientific">Sphaerisporangium melleum</name>
    <dbReference type="NCBI Taxonomy" id="321316"/>
    <lineage>
        <taxon>Bacteria</taxon>
        <taxon>Bacillati</taxon>
        <taxon>Actinomycetota</taxon>
        <taxon>Actinomycetes</taxon>
        <taxon>Streptosporangiales</taxon>
        <taxon>Streptosporangiaceae</taxon>
        <taxon>Sphaerisporangium</taxon>
    </lineage>
</organism>
<comment type="caution">
    <text evidence="1">The sequence shown here is derived from an EMBL/GenBank/DDBJ whole genome shotgun (WGS) entry which is preliminary data.</text>
</comment>
<dbReference type="RefSeq" id="WP_189160948.1">
    <property type="nucleotide sequence ID" value="NZ_BMNT01000001.1"/>
</dbReference>
<dbReference type="Proteomes" id="UP000645217">
    <property type="component" value="Unassembled WGS sequence"/>
</dbReference>
<evidence type="ECO:0008006" key="3">
    <source>
        <dbReference type="Google" id="ProtNLM"/>
    </source>
</evidence>
<keyword evidence="2" id="KW-1185">Reference proteome</keyword>
<dbReference type="Pfam" id="PF18143">
    <property type="entry name" value="HAD_SAK_2"/>
    <property type="match status" value="1"/>
</dbReference>
<evidence type="ECO:0000313" key="1">
    <source>
        <dbReference type="EMBL" id="GGK62030.1"/>
    </source>
</evidence>
<name>A0A917VCA6_9ACTN</name>
<sequence length="185" mass="20259">MSTLTLETPAAATAAETRRPLILLDVDGVLNPFVRPGPEWERYRCSGGNGTFNLWLNPDHGPALYGLAKKTGAELVWATTWEHHANREIAPILGLPELPVIEVSQGDDCDNPLVCWKTPAVAAYVDRRPFVWFDDDLTKADRKWLDGQPGVGEFRLIHVGGRSGINDSHLADAEAWLAKHSGGGQ</sequence>
<dbReference type="AlphaFoldDB" id="A0A917VCA6"/>
<accession>A0A917VCA6</accession>
<gene>
    <name evidence="1" type="ORF">GCM10007964_01510</name>
</gene>
<evidence type="ECO:0000313" key="2">
    <source>
        <dbReference type="Proteomes" id="UP000645217"/>
    </source>
</evidence>